<evidence type="ECO:0000256" key="5">
    <source>
        <dbReference type="ARBA" id="ARBA00023284"/>
    </source>
</evidence>
<dbReference type="InterPro" id="IPR005746">
    <property type="entry name" value="Thioredoxin"/>
</dbReference>
<dbReference type="PANTHER" id="PTHR45663">
    <property type="entry name" value="GEO12009P1"/>
    <property type="match status" value="1"/>
</dbReference>
<evidence type="ECO:0000256" key="1">
    <source>
        <dbReference type="ARBA" id="ARBA00022448"/>
    </source>
</evidence>
<evidence type="ECO:0000313" key="7">
    <source>
        <dbReference type="EMBL" id="ACU14861.1"/>
    </source>
</evidence>
<dbReference type="RefSeq" id="NP_001237351.2">
    <property type="nucleotide sequence ID" value="NM_001250422.2"/>
</dbReference>
<dbReference type="Gene3D" id="3.40.30.10">
    <property type="entry name" value="Glutaredoxin"/>
    <property type="match status" value="1"/>
</dbReference>
<dbReference type="GO" id="GO:0008047">
    <property type="term" value="F:enzyme activator activity"/>
    <property type="evidence" value="ECO:0007669"/>
    <property type="project" value="UniProtKB-ARBA"/>
</dbReference>
<dbReference type="KEGG" id="gmx:100306601"/>
<evidence type="ECO:0000256" key="3">
    <source>
        <dbReference type="ARBA" id="ARBA00022982"/>
    </source>
</evidence>
<dbReference type="AlphaFoldDB" id="C6T038"/>
<dbReference type="ExpressionAtlas" id="C6T038">
    <property type="expression patterns" value="baseline and differential"/>
</dbReference>
<dbReference type="SUPFAM" id="SSF52833">
    <property type="entry name" value="Thioredoxin-like"/>
    <property type="match status" value="1"/>
</dbReference>
<accession>C6T038</accession>
<reference evidence="7" key="1">
    <citation type="submission" date="2009-08" db="EMBL/GenBank/DDBJ databases">
        <authorList>
            <person name="Cheung F."/>
            <person name="Xiao Y."/>
            <person name="Chan A."/>
            <person name="Moskal W."/>
            <person name="Town C.D."/>
        </authorList>
    </citation>
    <scope>NUCLEOTIDE SEQUENCE</scope>
</reference>
<dbReference type="PANTHER" id="PTHR45663:SF22">
    <property type="entry name" value="THIOREDOXIN X, CHLOROPLASTIC"/>
    <property type="match status" value="1"/>
</dbReference>
<evidence type="ECO:0000259" key="6">
    <source>
        <dbReference type="PROSITE" id="PS51352"/>
    </source>
</evidence>
<keyword evidence="2" id="KW-0809">Transit peptide</keyword>
<dbReference type="OrthoDB" id="19690at2759"/>
<proteinExistence type="evidence at transcript level"/>
<keyword evidence="1" id="KW-0813">Transport</keyword>
<feature type="domain" description="Thioredoxin" evidence="6">
    <location>
        <begin position="69"/>
        <end position="193"/>
    </location>
</feature>
<keyword evidence="5" id="KW-0676">Redox-active center</keyword>
<dbReference type="CDD" id="cd02947">
    <property type="entry name" value="TRX_family"/>
    <property type="match status" value="1"/>
</dbReference>
<dbReference type="PROSITE" id="PS51352">
    <property type="entry name" value="THIOREDOXIN_2"/>
    <property type="match status" value="1"/>
</dbReference>
<dbReference type="Pfam" id="PF00085">
    <property type="entry name" value="Thioredoxin"/>
    <property type="match status" value="1"/>
</dbReference>
<organism evidence="7">
    <name type="scientific">Glycine max</name>
    <name type="common">Soybean</name>
    <name type="synonym">Glycine hispida</name>
    <dbReference type="NCBI Taxonomy" id="3847"/>
    <lineage>
        <taxon>Eukaryota</taxon>
        <taxon>Viridiplantae</taxon>
        <taxon>Streptophyta</taxon>
        <taxon>Embryophyta</taxon>
        <taxon>Tracheophyta</taxon>
        <taxon>Spermatophyta</taxon>
        <taxon>Magnoliopsida</taxon>
        <taxon>eudicotyledons</taxon>
        <taxon>Gunneridae</taxon>
        <taxon>Pentapetalae</taxon>
        <taxon>rosids</taxon>
        <taxon>fabids</taxon>
        <taxon>Fabales</taxon>
        <taxon>Fabaceae</taxon>
        <taxon>Papilionoideae</taxon>
        <taxon>50 kb inversion clade</taxon>
        <taxon>NPAAA clade</taxon>
        <taxon>indigoferoid/millettioid clade</taxon>
        <taxon>Phaseoleae</taxon>
        <taxon>Glycine</taxon>
        <taxon>Glycine subgen. Soja</taxon>
    </lineage>
</organism>
<dbReference type="GeneID" id="100306601"/>
<dbReference type="EMBL" id="BT090791">
    <property type="protein sequence ID" value="ACU14861.1"/>
    <property type="molecule type" value="mRNA"/>
</dbReference>
<evidence type="ECO:0000256" key="2">
    <source>
        <dbReference type="ARBA" id="ARBA00022946"/>
    </source>
</evidence>
<keyword evidence="3" id="KW-0249">Electron transport</keyword>
<dbReference type="InterPro" id="IPR013766">
    <property type="entry name" value="Thioredoxin_domain"/>
</dbReference>
<sequence length="198" mass="21930">MNLIISLPFLLSFHPENMDAMTLSLPLPPVPVCTVPASASTSSSVSLTHSWSATARQRLSSHRTRPIFRNYSSAVPKLTVVTCGAAVTEINETQFKDTVLKANRPVLVEFVATWCGPCRLISPSMESLAKEYEDRLTVVKIDHDANPRLIEEYKVYGLPTLILFKNGQEVPESRREGAITKVKLKEYVDALLESISVS</sequence>
<dbReference type="GO" id="GO:0015035">
    <property type="term" value="F:protein-disulfide reductase activity"/>
    <property type="evidence" value="ECO:0007669"/>
    <property type="project" value="InterPro"/>
</dbReference>
<protein>
    <recommendedName>
        <fullName evidence="6">Thioredoxin domain-containing protein</fullName>
    </recommendedName>
</protein>
<dbReference type="PRINTS" id="PR00421">
    <property type="entry name" value="THIOREDOXIN"/>
</dbReference>
<dbReference type="InterPro" id="IPR036249">
    <property type="entry name" value="Thioredoxin-like_sf"/>
</dbReference>
<dbReference type="NCBIfam" id="TIGR01068">
    <property type="entry name" value="thioredoxin"/>
    <property type="match status" value="1"/>
</dbReference>
<name>C6T038_SOYBN</name>
<evidence type="ECO:0000256" key="4">
    <source>
        <dbReference type="ARBA" id="ARBA00023157"/>
    </source>
</evidence>
<dbReference type="FunFam" id="3.40.30.10:FF:000001">
    <property type="entry name" value="Thioredoxin"/>
    <property type="match status" value="1"/>
</dbReference>
<keyword evidence="4" id="KW-1015">Disulfide bond</keyword>